<evidence type="ECO:0000313" key="1">
    <source>
        <dbReference type="EMBL" id="EGG05933.1"/>
    </source>
</evidence>
<dbReference type="EMBL" id="GL883111">
    <property type="protein sequence ID" value="EGG05933.1"/>
    <property type="molecule type" value="Genomic_DNA"/>
</dbReference>
<dbReference type="HOGENOM" id="CLU_059961_0_0_1"/>
<reference evidence="2" key="1">
    <citation type="journal article" date="2011" name="Proc. Natl. Acad. Sci. U.S.A.">
        <title>Obligate biotrophy features unraveled by the genomic analysis of rust fungi.</title>
        <authorList>
            <person name="Duplessis S."/>
            <person name="Cuomo C.A."/>
            <person name="Lin Y.-C."/>
            <person name="Aerts A."/>
            <person name="Tisserant E."/>
            <person name="Veneault-Fourrey C."/>
            <person name="Joly D.L."/>
            <person name="Hacquard S."/>
            <person name="Amselem J."/>
            <person name="Cantarel B.L."/>
            <person name="Chiu R."/>
            <person name="Coutinho P.M."/>
            <person name="Feau N."/>
            <person name="Field M."/>
            <person name="Frey P."/>
            <person name="Gelhaye E."/>
            <person name="Goldberg J."/>
            <person name="Grabherr M.G."/>
            <person name="Kodira C.D."/>
            <person name="Kohler A."/>
            <person name="Kuees U."/>
            <person name="Lindquist E.A."/>
            <person name="Lucas S.M."/>
            <person name="Mago R."/>
            <person name="Mauceli E."/>
            <person name="Morin E."/>
            <person name="Murat C."/>
            <person name="Pangilinan J.L."/>
            <person name="Park R."/>
            <person name="Pearson M."/>
            <person name="Quesneville H."/>
            <person name="Rouhier N."/>
            <person name="Sakthikumar S."/>
            <person name="Salamov A.A."/>
            <person name="Schmutz J."/>
            <person name="Selles B."/>
            <person name="Shapiro H."/>
            <person name="Tanguay P."/>
            <person name="Tuskan G.A."/>
            <person name="Henrissat B."/>
            <person name="Van de Peer Y."/>
            <person name="Rouze P."/>
            <person name="Ellis J.G."/>
            <person name="Dodds P.N."/>
            <person name="Schein J.E."/>
            <person name="Zhong S."/>
            <person name="Hamelin R.C."/>
            <person name="Grigoriev I.V."/>
            <person name="Szabo L.J."/>
            <person name="Martin F."/>
        </authorList>
    </citation>
    <scope>NUCLEOTIDE SEQUENCE [LARGE SCALE GENOMIC DNA]</scope>
    <source>
        <strain evidence="2">98AG31 / pathotype 3-4-7</strain>
    </source>
</reference>
<organism evidence="2">
    <name type="scientific">Melampsora larici-populina (strain 98AG31 / pathotype 3-4-7)</name>
    <name type="common">Poplar leaf rust fungus</name>
    <dbReference type="NCBI Taxonomy" id="747676"/>
    <lineage>
        <taxon>Eukaryota</taxon>
        <taxon>Fungi</taxon>
        <taxon>Dikarya</taxon>
        <taxon>Basidiomycota</taxon>
        <taxon>Pucciniomycotina</taxon>
        <taxon>Pucciniomycetes</taxon>
        <taxon>Pucciniales</taxon>
        <taxon>Melampsoraceae</taxon>
        <taxon>Melampsora</taxon>
    </lineage>
</organism>
<dbReference type="KEGG" id="mlr:MELLADRAFT_63753"/>
<name>F4RP15_MELLP</name>
<dbReference type="GeneID" id="18930141"/>
<keyword evidence="2" id="KW-1185">Reference proteome</keyword>
<dbReference type="AlphaFoldDB" id="F4RP15"/>
<proteinExistence type="predicted"/>
<dbReference type="OrthoDB" id="2504760at2759"/>
<dbReference type="VEuPathDB" id="FungiDB:MELLADRAFT_63753"/>
<gene>
    <name evidence="1" type="ORF">MELLADRAFT_63753</name>
</gene>
<dbReference type="RefSeq" id="XP_007410989.1">
    <property type="nucleotide sequence ID" value="XM_007410927.1"/>
</dbReference>
<sequence>MSASPSNRCVSHPVYISACWEVSGMIASTLNANVGYRVAQTGISCGGIEGNDAHKHPTHLTSFSGSGTAVTVGEMYFAKGKFFAPNNPTPSNCVHEFSHVVHLGNSEAFPGALINNTAVSSIGIILSKRVIQEPAHDGKPTTICIVQHTDYNPVTGTNIEFQMEYWCRPVRNLAKVQNLFQRGREMTIMGYVTGKDVARHMWQVDVYAISVATGAELKLSPDLSTPVGTKYFS</sequence>
<dbReference type="Proteomes" id="UP000001072">
    <property type="component" value="Unassembled WGS sequence"/>
</dbReference>
<dbReference type="InParanoid" id="F4RP15"/>
<accession>F4RP15</accession>
<evidence type="ECO:0000313" key="2">
    <source>
        <dbReference type="Proteomes" id="UP000001072"/>
    </source>
</evidence>
<protein>
    <submittedName>
        <fullName evidence="1">Uncharacterized protein</fullName>
    </submittedName>
</protein>